<evidence type="ECO:0000313" key="1">
    <source>
        <dbReference type="EMBL" id="CAK5008203.1"/>
    </source>
</evidence>
<dbReference type="Proteomes" id="UP001497535">
    <property type="component" value="Unassembled WGS sequence"/>
</dbReference>
<accession>A0ACB0XM39</accession>
<evidence type="ECO:0000313" key="2">
    <source>
        <dbReference type="Proteomes" id="UP001497535"/>
    </source>
</evidence>
<reference evidence="1" key="1">
    <citation type="submission" date="2023-11" db="EMBL/GenBank/DDBJ databases">
        <authorList>
            <person name="Poullet M."/>
        </authorList>
    </citation>
    <scope>NUCLEOTIDE SEQUENCE</scope>
    <source>
        <strain evidence="1">E1834</strain>
    </source>
</reference>
<name>A0ACB0XM39_MELEN</name>
<gene>
    <name evidence="1" type="ORF">MENTE1834_LOCUS991</name>
</gene>
<organism evidence="1 2">
    <name type="scientific">Meloidogyne enterolobii</name>
    <name type="common">Root-knot nematode worm</name>
    <name type="synonym">Meloidogyne mayaguensis</name>
    <dbReference type="NCBI Taxonomy" id="390850"/>
    <lineage>
        <taxon>Eukaryota</taxon>
        <taxon>Metazoa</taxon>
        <taxon>Ecdysozoa</taxon>
        <taxon>Nematoda</taxon>
        <taxon>Chromadorea</taxon>
        <taxon>Rhabditida</taxon>
        <taxon>Tylenchina</taxon>
        <taxon>Tylenchomorpha</taxon>
        <taxon>Tylenchoidea</taxon>
        <taxon>Meloidogynidae</taxon>
        <taxon>Meloidogyninae</taxon>
        <taxon>Meloidogyne</taxon>
    </lineage>
</organism>
<dbReference type="EMBL" id="CAVMJV010000001">
    <property type="protein sequence ID" value="CAK5008203.1"/>
    <property type="molecule type" value="Genomic_DNA"/>
</dbReference>
<proteinExistence type="predicted"/>
<keyword evidence="2" id="KW-1185">Reference proteome</keyword>
<comment type="caution">
    <text evidence="1">The sequence shown here is derived from an EMBL/GenBank/DDBJ whole genome shotgun (WGS) entry which is preliminary data.</text>
</comment>
<protein>
    <submittedName>
        <fullName evidence="1">Uncharacterized protein</fullName>
    </submittedName>
</protein>
<sequence>MRDFDVNVEPLSFRLNSNGLIVEWPGNVVSCYTQRWLRTHCPGSKEVIEKRRQIYLGRECIRLWEDGGPTSKNRFQFFHQSFLEDDKVREK</sequence>